<dbReference type="NCBIfam" id="TIGR00254">
    <property type="entry name" value="GGDEF"/>
    <property type="match status" value="1"/>
</dbReference>
<dbReference type="CDD" id="cd01949">
    <property type="entry name" value="GGDEF"/>
    <property type="match status" value="1"/>
</dbReference>
<keyword evidence="5" id="KW-0548">Nucleotidyltransferase</keyword>
<comment type="caution">
    <text evidence="5">The sequence shown here is derived from an EMBL/GenBank/DDBJ whole genome shotgun (WGS) entry which is preliminary data.</text>
</comment>
<dbReference type="Proteomes" id="UP001379945">
    <property type="component" value="Unassembled WGS sequence"/>
</dbReference>
<feature type="transmembrane region" description="Helical" evidence="3">
    <location>
        <begin position="107"/>
        <end position="127"/>
    </location>
</feature>
<dbReference type="Pfam" id="PF00990">
    <property type="entry name" value="GGDEF"/>
    <property type="match status" value="1"/>
</dbReference>
<dbReference type="GO" id="GO:0052621">
    <property type="term" value="F:diguanylate cyclase activity"/>
    <property type="evidence" value="ECO:0007669"/>
    <property type="project" value="UniProtKB-EC"/>
</dbReference>
<evidence type="ECO:0000256" key="1">
    <source>
        <dbReference type="ARBA" id="ARBA00012528"/>
    </source>
</evidence>
<keyword evidence="3" id="KW-0472">Membrane</keyword>
<evidence type="ECO:0000259" key="4">
    <source>
        <dbReference type="PROSITE" id="PS50887"/>
    </source>
</evidence>
<keyword evidence="6" id="KW-1185">Reference proteome</keyword>
<evidence type="ECO:0000256" key="3">
    <source>
        <dbReference type="SAM" id="Phobius"/>
    </source>
</evidence>
<proteinExistence type="predicted"/>
<dbReference type="SMART" id="SM00267">
    <property type="entry name" value="GGDEF"/>
    <property type="match status" value="1"/>
</dbReference>
<feature type="transmembrane region" description="Helical" evidence="3">
    <location>
        <begin position="25"/>
        <end position="46"/>
    </location>
</feature>
<keyword evidence="3" id="KW-0812">Transmembrane</keyword>
<dbReference type="PANTHER" id="PTHR45138:SF9">
    <property type="entry name" value="DIGUANYLATE CYCLASE DGCM-RELATED"/>
    <property type="match status" value="1"/>
</dbReference>
<feature type="transmembrane region" description="Helical" evidence="3">
    <location>
        <begin position="52"/>
        <end position="68"/>
    </location>
</feature>
<feature type="transmembrane region" description="Helical" evidence="3">
    <location>
        <begin position="166"/>
        <end position="188"/>
    </location>
</feature>
<dbReference type="RefSeq" id="WP_341399285.1">
    <property type="nucleotide sequence ID" value="NZ_JBBUTI010000007.1"/>
</dbReference>
<accession>A0ABU9C8E3</accession>
<evidence type="ECO:0000256" key="2">
    <source>
        <dbReference type="ARBA" id="ARBA00034247"/>
    </source>
</evidence>
<dbReference type="InterPro" id="IPR050469">
    <property type="entry name" value="Diguanylate_Cyclase"/>
</dbReference>
<gene>
    <name evidence="5" type="ORF">AACH00_11530</name>
</gene>
<dbReference type="InterPro" id="IPR043128">
    <property type="entry name" value="Rev_trsase/Diguanyl_cyclase"/>
</dbReference>
<dbReference type="SUPFAM" id="SSF55073">
    <property type="entry name" value="Nucleotide cyclase"/>
    <property type="match status" value="1"/>
</dbReference>
<dbReference type="EC" id="2.7.7.65" evidence="1"/>
<dbReference type="EMBL" id="JBBUTI010000007">
    <property type="protein sequence ID" value="MEK8046984.1"/>
    <property type="molecule type" value="Genomic_DNA"/>
</dbReference>
<dbReference type="Gene3D" id="3.30.70.270">
    <property type="match status" value="1"/>
</dbReference>
<feature type="transmembrane region" description="Helical" evidence="3">
    <location>
        <begin position="77"/>
        <end position="101"/>
    </location>
</feature>
<evidence type="ECO:0000313" key="6">
    <source>
        <dbReference type="Proteomes" id="UP001379945"/>
    </source>
</evidence>
<organism evidence="5 6">
    <name type="scientific">Ideonella margarita</name>
    <dbReference type="NCBI Taxonomy" id="2984191"/>
    <lineage>
        <taxon>Bacteria</taxon>
        <taxon>Pseudomonadati</taxon>
        <taxon>Pseudomonadota</taxon>
        <taxon>Betaproteobacteria</taxon>
        <taxon>Burkholderiales</taxon>
        <taxon>Sphaerotilaceae</taxon>
        <taxon>Ideonella</taxon>
    </lineage>
</organism>
<dbReference type="PROSITE" id="PS50887">
    <property type="entry name" value="GGDEF"/>
    <property type="match status" value="1"/>
</dbReference>
<sequence>MSSVPSPASPLETMAQRELTITRRLLWAGISALSVLWPLEAVTGVIATWDRWLYPLMLVVFTGLALWLRRRPDKPQVVYLIGGAMLNTYLVAAALMAIFTGDLQSSIFPLVTTTHWMPLGYAAAFVVMARRASLILAGLTMAALFVPVGVAIAMGHLTVWGPQLPVLTANLALAHGVFILGLISIASLRNGYIRSQERIAVMETLASTDMLTSMPNRRALTQQLQSHVALANRHAQTLSVLMLDIDHFKVINDQYGHAGGDDVLRELSAVLGAQLRASDHAGRWGGEEFLVVAPGVGLPGAMDLAERIRAAVEQYRFSHGQPVTVSVGVTDFRPGDTMDTLLRRADAALYGAKRQGRNQVTLQALP</sequence>
<feature type="domain" description="GGDEF" evidence="4">
    <location>
        <begin position="236"/>
        <end position="365"/>
    </location>
</feature>
<reference evidence="5 6" key="1">
    <citation type="submission" date="2024-04" db="EMBL/GenBank/DDBJ databases">
        <title>Novel species of the genus Ideonella isolated from streams.</title>
        <authorList>
            <person name="Lu H."/>
        </authorList>
    </citation>
    <scope>NUCLEOTIDE SEQUENCE [LARGE SCALE GENOMIC DNA]</scope>
    <source>
        <strain evidence="5 6">LYT19W</strain>
    </source>
</reference>
<comment type="catalytic activity">
    <reaction evidence="2">
        <text>2 GTP = 3',3'-c-di-GMP + 2 diphosphate</text>
        <dbReference type="Rhea" id="RHEA:24898"/>
        <dbReference type="ChEBI" id="CHEBI:33019"/>
        <dbReference type="ChEBI" id="CHEBI:37565"/>
        <dbReference type="ChEBI" id="CHEBI:58805"/>
        <dbReference type="EC" id="2.7.7.65"/>
    </reaction>
</comment>
<protein>
    <recommendedName>
        <fullName evidence="1">diguanylate cyclase</fullName>
        <ecNumber evidence="1">2.7.7.65</ecNumber>
    </recommendedName>
</protein>
<keyword evidence="5" id="KW-0808">Transferase</keyword>
<evidence type="ECO:0000313" key="5">
    <source>
        <dbReference type="EMBL" id="MEK8046984.1"/>
    </source>
</evidence>
<dbReference type="InterPro" id="IPR000160">
    <property type="entry name" value="GGDEF_dom"/>
</dbReference>
<dbReference type="InterPro" id="IPR029787">
    <property type="entry name" value="Nucleotide_cyclase"/>
</dbReference>
<name>A0ABU9C8E3_9BURK</name>
<feature type="transmembrane region" description="Helical" evidence="3">
    <location>
        <begin position="134"/>
        <end position="154"/>
    </location>
</feature>
<keyword evidence="3" id="KW-1133">Transmembrane helix</keyword>
<dbReference type="PANTHER" id="PTHR45138">
    <property type="entry name" value="REGULATORY COMPONENTS OF SENSORY TRANSDUCTION SYSTEM"/>
    <property type="match status" value="1"/>
</dbReference>